<organism evidence="1 2">
    <name type="scientific">Streptomyces polygonati</name>
    <dbReference type="NCBI Taxonomy" id="1617087"/>
    <lineage>
        <taxon>Bacteria</taxon>
        <taxon>Bacillati</taxon>
        <taxon>Actinomycetota</taxon>
        <taxon>Actinomycetes</taxon>
        <taxon>Kitasatosporales</taxon>
        <taxon>Streptomycetaceae</taxon>
        <taxon>Streptomyces</taxon>
    </lineage>
</organism>
<accession>A0ABV8HW10</accession>
<dbReference type="EMBL" id="JBHSBB010000014">
    <property type="protein sequence ID" value="MFC4034066.1"/>
    <property type="molecule type" value="Genomic_DNA"/>
</dbReference>
<evidence type="ECO:0000313" key="2">
    <source>
        <dbReference type="Proteomes" id="UP001595765"/>
    </source>
</evidence>
<protein>
    <submittedName>
        <fullName evidence="1">DUF6303 family protein</fullName>
    </submittedName>
</protein>
<evidence type="ECO:0000313" key="1">
    <source>
        <dbReference type="EMBL" id="MFC4034066.1"/>
    </source>
</evidence>
<name>A0ABV8HW10_9ACTN</name>
<sequence>MITSWDGSEWQVFVALPDEARWPHVPFPIGAGIPSPAARRSALSSLGYAPVADDHHTWEWMETTFEGDPDGTVSLIATTTVAPHTPDA</sequence>
<keyword evidence="2" id="KW-1185">Reference proteome</keyword>
<dbReference type="RefSeq" id="WP_386431585.1">
    <property type="nucleotide sequence ID" value="NZ_JBHSBB010000014.1"/>
</dbReference>
<gene>
    <name evidence="1" type="ORF">ACFO3J_21680</name>
</gene>
<dbReference type="Pfam" id="PF19820">
    <property type="entry name" value="DUF6303"/>
    <property type="match status" value="1"/>
</dbReference>
<reference evidence="2" key="1">
    <citation type="journal article" date="2019" name="Int. J. Syst. Evol. Microbiol.">
        <title>The Global Catalogue of Microorganisms (GCM) 10K type strain sequencing project: providing services to taxonomists for standard genome sequencing and annotation.</title>
        <authorList>
            <consortium name="The Broad Institute Genomics Platform"/>
            <consortium name="The Broad Institute Genome Sequencing Center for Infectious Disease"/>
            <person name="Wu L."/>
            <person name="Ma J."/>
        </authorList>
    </citation>
    <scope>NUCLEOTIDE SEQUENCE [LARGE SCALE GENOMIC DNA]</scope>
    <source>
        <strain evidence="2">CGMCC 4.7237</strain>
    </source>
</reference>
<proteinExistence type="predicted"/>
<dbReference type="Proteomes" id="UP001595765">
    <property type="component" value="Unassembled WGS sequence"/>
</dbReference>
<dbReference type="InterPro" id="IPR046270">
    <property type="entry name" value="DUF6303"/>
</dbReference>
<comment type="caution">
    <text evidence="1">The sequence shown here is derived from an EMBL/GenBank/DDBJ whole genome shotgun (WGS) entry which is preliminary data.</text>
</comment>